<name>A0A9W7C0W4_9STRA</name>
<evidence type="ECO:0000313" key="1">
    <source>
        <dbReference type="EMBL" id="GMI00183.1"/>
    </source>
</evidence>
<accession>A0A9W7C0W4</accession>
<keyword evidence="2" id="KW-1185">Reference proteome</keyword>
<dbReference type="Proteomes" id="UP001165122">
    <property type="component" value="Unassembled WGS sequence"/>
</dbReference>
<evidence type="ECO:0000313" key="2">
    <source>
        <dbReference type="Proteomes" id="UP001165122"/>
    </source>
</evidence>
<dbReference type="AlphaFoldDB" id="A0A9W7C0W4"/>
<sequence length="69" mass="7667">MSRTGQIQKILSPSFTVKFIPANGDCFYCCISDALHGSSVKSLRQIASDCLNQETFDMMRICWTAQQSG</sequence>
<evidence type="ECO:0008006" key="3">
    <source>
        <dbReference type="Google" id="ProtNLM"/>
    </source>
</evidence>
<protein>
    <recommendedName>
        <fullName evidence="3">OTU domain-containing protein</fullName>
    </recommendedName>
</protein>
<gene>
    <name evidence="1" type="ORF">TrLO_g11708</name>
</gene>
<comment type="caution">
    <text evidence="1">The sequence shown here is derived from an EMBL/GenBank/DDBJ whole genome shotgun (WGS) entry which is preliminary data.</text>
</comment>
<organism evidence="1 2">
    <name type="scientific">Triparma laevis f. longispina</name>
    <dbReference type="NCBI Taxonomy" id="1714387"/>
    <lineage>
        <taxon>Eukaryota</taxon>
        <taxon>Sar</taxon>
        <taxon>Stramenopiles</taxon>
        <taxon>Ochrophyta</taxon>
        <taxon>Bolidophyceae</taxon>
        <taxon>Parmales</taxon>
        <taxon>Triparmaceae</taxon>
        <taxon>Triparma</taxon>
    </lineage>
</organism>
<dbReference type="EMBL" id="BRXW01000019">
    <property type="protein sequence ID" value="GMI00183.1"/>
    <property type="molecule type" value="Genomic_DNA"/>
</dbReference>
<reference evidence="2" key="1">
    <citation type="journal article" date="2023" name="Commun. Biol.">
        <title>Genome analysis of Parmales, the sister group of diatoms, reveals the evolutionary specialization of diatoms from phago-mixotrophs to photoautotrophs.</title>
        <authorList>
            <person name="Ban H."/>
            <person name="Sato S."/>
            <person name="Yoshikawa S."/>
            <person name="Yamada K."/>
            <person name="Nakamura Y."/>
            <person name="Ichinomiya M."/>
            <person name="Sato N."/>
            <person name="Blanc-Mathieu R."/>
            <person name="Endo H."/>
            <person name="Kuwata A."/>
            <person name="Ogata H."/>
        </authorList>
    </citation>
    <scope>NUCLEOTIDE SEQUENCE [LARGE SCALE GENOMIC DNA]</scope>
    <source>
        <strain evidence="2">NIES 3700</strain>
    </source>
</reference>
<dbReference type="OrthoDB" id="203552at2759"/>
<proteinExistence type="predicted"/>